<evidence type="ECO:0000256" key="8">
    <source>
        <dbReference type="ARBA" id="ARBA00032251"/>
    </source>
</evidence>
<dbReference type="PANTHER" id="PTHR46061">
    <property type="entry name" value="THYROTROPIN-RELEASING HORMONE RECEPTOR"/>
    <property type="match status" value="1"/>
</dbReference>
<dbReference type="InterPro" id="IPR000276">
    <property type="entry name" value="GPCR_Rhodpsn"/>
</dbReference>
<dbReference type="Pfam" id="PF00001">
    <property type="entry name" value="7tm_1"/>
    <property type="match status" value="1"/>
</dbReference>
<dbReference type="OrthoDB" id="5987936at2759"/>
<dbReference type="EMBL" id="LJIJ01005395">
    <property type="protein sequence ID" value="ODM87406.1"/>
    <property type="molecule type" value="Genomic_DNA"/>
</dbReference>
<feature type="domain" description="G-protein coupled receptors family 1 profile" evidence="10">
    <location>
        <begin position="1"/>
        <end position="54"/>
    </location>
</feature>
<dbReference type="AlphaFoldDB" id="A0A1D2M371"/>
<protein>
    <recommendedName>
        <fullName evidence="4">Thyrotropin-releasing hormone receptor</fullName>
    </recommendedName>
    <alternativeName>
        <fullName evidence="8">Thyroliberin receptor</fullName>
    </alternativeName>
</protein>
<dbReference type="Gene3D" id="1.20.1070.10">
    <property type="entry name" value="Rhodopsin 7-helix transmembrane proteins"/>
    <property type="match status" value="1"/>
</dbReference>
<comment type="function">
    <text evidence="1">Receptor for thyrotropin-releasing hormone (TRH). Upon ligand binding, this G-protein-coupled receptor triggers activation of the phosphatidylinositol (IP3)-calcium-protein kinase C (PKC) pathway.</text>
</comment>
<keyword evidence="12" id="KW-1185">Reference proteome</keyword>
<dbReference type="GO" id="GO:0016020">
    <property type="term" value="C:membrane"/>
    <property type="evidence" value="ECO:0007669"/>
    <property type="project" value="UniProtKB-SubCell"/>
</dbReference>
<dbReference type="SUPFAM" id="SSF81321">
    <property type="entry name" value="Family A G protein-coupled receptor-like"/>
    <property type="match status" value="1"/>
</dbReference>
<comment type="caution">
    <text evidence="11">The sequence shown here is derived from an EMBL/GenBank/DDBJ whole genome shotgun (WGS) entry which is preliminary data.</text>
</comment>
<evidence type="ECO:0000256" key="1">
    <source>
        <dbReference type="ARBA" id="ARBA00004100"/>
    </source>
</evidence>
<keyword evidence="7 9" id="KW-0472">Membrane</keyword>
<reference evidence="11 12" key="1">
    <citation type="journal article" date="2016" name="Genome Biol. Evol.">
        <title>Gene Family Evolution Reflects Adaptation to Soil Environmental Stressors in the Genome of the Collembolan Orchesella cincta.</title>
        <authorList>
            <person name="Faddeeva-Vakhrusheva A."/>
            <person name="Derks M.F."/>
            <person name="Anvar S.Y."/>
            <person name="Agamennone V."/>
            <person name="Suring W."/>
            <person name="Smit S."/>
            <person name="van Straalen N.M."/>
            <person name="Roelofs D."/>
        </authorList>
    </citation>
    <scope>NUCLEOTIDE SEQUENCE [LARGE SCALE GENOMIC DNA]</scope>
    <source>
        <tissue evidence="11">Mixed pool</tissue>
    </source>
</reference>
<evidence type="ECO:0000256" key="9">
    <source>
        <dbReference type="SAM" id="Phobius"/>
    </source>
</evidence>
<organism evidence="11 12">
    <name type="scientific">Orchesella cincta</name>
    <name type="common">Springtail</name>
    <name type="synonym">Podura cincta</name>
    <dbReference type="NCBI Taxonomy" id="48709"/>
    <lineage>
        <taxon>Eukaryota</taxon>
        <taxon>Metazoa</taxon>
        <taxon>Ecdysozoa</taxon>
        <taxon>Arthropoda</taxon>
        <taxon>Hexapoda</taxon>
        <taxon>Collembola</taxon>
        <taxon>Entomobryomorpha</taxon>
        <taxon>Entomobryoidea</taxon>
        <taxon>Orchesellidae</taxon>
        <taxon>Orchesellinae</taxon>
        <taxon>Orchesella</taxon>
    </lineage>
</organism>
<keyword evidence="11" id="KW-0675">Receptor</keyword>
<evidence type="ECO:0000313" key="12">
    <source>
        <dbReference type="Proteomes" id="UP000094527"/>
    </source>
</evidence>
<keyword evidence="5 9" id="KW-0812">Transmembrane</keyword>
<evidence type="ECO:0000256" key="4">
    <source>
        <dbReference type="ARBA" id="ARBA00018873"/>
    </source>
</evidence>
<evidence type="ECO:0000259" key="10">
    <source>
        <dbReference type="PROSITE" id="PS50262"/>
    </source>
</evidence>
<dbReference type="PANTHER" id="PTHR46061:SF3">
    <property type="entry name" value="THYROTROPIN-RELEASING HORMONE RECEPTOR"/>
    <property type="match status" value="1"/>
</dbReference>
<accession>A0A1D2M371</accession>
<gene>
    <name evidence="11" type="ORF">Ocin01_19276</name>
</gene>
<evidence type="ECO:0000313" key="11">
    <source>
        <dbReference type="EMBL" id="ODM87406.1"/>
    </source>
</evidence>
<dbReference type="STRING" id="48709.A0A1D2M371"/>
<keyword evidence="6 9" id="KW-1133">Transmembrane helix</keyword>
<evidence type="ECO:0000256" key="5">
    <source>
        <dbReference type="ARBA" id="ARBA00022692"/>
    </source>
</evidence>
<dbReference type="InterPro" id="IPR002120">
    <property type="entry name" value="TRH_rcpt_1"/>
</dbReference>
<dbReference type="PROSITE" id="PS50262">
    <property type="entry name" value="G_PROTEIN_RECEP_F1_2"/>
    <property type="match status" value="1"/>
</dbReference>
<dbReference type="GO" id="GO:0004997">
    <property type="term" value="F:thyrotropin-releasing hormone receptor activity"/>
    <property type="evidence" value="ECO:0007669"/>
    <property type="project" value="InterPro"/>
</dbReference>
<evidence type="ECO:0000256" key="7">
    <source>
        <dbReference type="ARBA" id="ARBA00023136"/>
    </source>
</evidence>
<comment type="similarity">
    <text evidence="3">Belongs to the G-protein coupled receptor 1 family.</text>
</comment>
<sequence length="93" mass="10952">MLAIVSGLFAILWLPYRGLLVYNSVAQEKFMNVWYLMASKSCIYLNSAFNPILYNAMSVKFRKEFKRALFLKSGKPSKHSNIKEKRLMLHFWL</sequence>
<comment type="subcellular location">
    <subcellularLocation>
        <location evidence="2">Membrane</location>
    </subcellularLocation>
</comment>
<evidence type="ECO:0000256" key="6">
    <source>
        <dbReference type="ARBA" id="ARBA00022989"/>
    </source>
</evidence>
<proteinExistence type="inferred from homology"/>
<dbReference type="InterPro" id="IPR017452">
    <property type="entry name" value="GPCR_Rhodpsn_7TM"/>
</dbReference>
<dbReference type="Proteomes" id="UP000094527">
    <property type="component" value="Unassembled WGS sequence"/>
</dbReference>
<feature type="transmembrane region" description="Helical" evidence="9">
    <location>
        <begin position="36"/>
        <end position="57"/>
    </location>
</feature>
<evidence type="ECO:0000256" key="3">
    <source>
        <dbReference type="ARBA" id="ARBA00010663"/>
    </source>
</evidence>
<dbReference type="OMA" id="FARIMVF"/>
<evidence type="ECO:0000256" key="2">
    <source>
        <dbReference type="ARBA" id="ARBA00004370"/>
    </source>
</evidence>
<name>A0A1D2M371_ORCCI</name>